<dbReference type="EMBL" id="CP013652">
    <property type="protein sequence ID" value="ALS25243.1"/>
    <property type="molecule type" value="Genomic_DNA"/>
</dbReference>
<dbReference type="Proteomes" id="UP000061660">
    <property type="component" value="Chromosome"/>
</dbReference>
<dbReference type="PATRIC" id="fig|162209.4.peg.5264"/>
<keyword evidence="2" id="KW-1185">Reference proteome</keyword>
<dbReference type="STRING" id="162209.IJ22_49810"/>
<name>A0A0U2INT1_9BACL</name>
<protein>
    <submittedName>
        <fullName evidence="1">Uncharacterized protein</fullName>
    </submittedName>
</protein>
<proteinExistence type="predicted"/>
<organism evidence="1 2">
    <name type="scientific">Paenibacillus naphthalenovorans</name>
    <dbReference type="NCBI Taxonomy" id="162209"/>
    <lineage>
        <taxon>Bacteria</taxon>
        <taxon>Bacillati</taxon>
        <taxon>Bacillota</taxon>
        <taxon>Bacilli</taxon>
        <taxon>Bacillales</taxon>
        <taxon>Paenibacillaceae</taxon>
        <taxon>Paenibacillus</taxon>
    </lineage>
</organism>
<accession>A0A0U2INT1</accession>
<dbReference type="AlphaFoldDB" id="A0A0U2INT1"/>
<gene>
    <name evidence="1" type="ORF">IJ22_49810</name>
</gene>
<reference evidence="1 2" key="2">
    <citation type="journal article" date="2016" name="Genome Announc.">
        <title>Complete Genome Sequences of Two Interactive Moderate Thermophiles, Paenibacillus napthalenovorans 32O-Y and Paenibacillus sp. 32O-W.</title>
        <authorList>
            <person name="Butler R.R.III."/>
            <person name="Wang J."/>
            <person name="Stark B.C."/>
            <person name="Pombert J.F."/>
        </authorList>
    </citation>
    <scope>NUCLEOTIDE SEQUENCE [LARGE SCALE GENOMIC DNA]</scope>
    <source>
        <strain evidence="1 2">32O-Y</strain>
    </source>
</reference>
<sequence length="29" mass="3271">MGGAFSFLVRSRSPVHLFDIGFNKVYDLP</sequence>
<evidence type="ECO:0000313" key="1">
    <source>
        <dbReference type="EMBL" id="ALS25243.1"/>
    </source>
</evidence>
<reference evidence="2" key="1">
    <citation type="submission" date="2015-12" db="EMBL/GenBank/DDBJ databases">
        <title>Complete genome sequences of two moderately thermophilic Paenibacillus species.</title>
        <authorList>
            <person name="Butler R.III."/>
            <person name="Wang J."/>
            <person name="Stark B.C."/>
            <person name="Pombert J.-F."/>
        </authorList>
    </citation>
    <scope>NUCLEOTIDE SEQUENCE [LARGE SCALE GENOMIC DNA]</scope>
    <source>
        <strain evidence="2">32O-Y</strain>
    </source>
</reference>
<dbReference type="KEGG" id="pnp:IJ22_49810"/>
<evidence type="ECO:0000313" key="2">
    <source>
        <dbReference type="Proteomes" id="UP000061660"/>
    </source>
</evidence>